<reference evidence="10" key="1">
    <citation type="submission" date="2016-10" db="EMBL/GenBank/DDBJ databases">
        <authorList>
            <person name="Varghese N."/>
            <person name="Submissions S."/>
        </authorList>
    </citation>
    <scope>NUCLEOTIDE SEQUENCE [LARGE SCALE GENOMIC DNA]</scope>
    <source>
        <strain evidence="10">DSM 44544</strain>
    </source>
</reference>
<dbReference type="Gene3D" id="3.40.50.620">
    <property type="entry name" value="HUPs"/>
    <property type="match status" value="1"/>
</dbReference>
<dbReference type="STRING" id="208445.SAMN04489727_5161"/>
<evidence type="ECO:0000313" key="10">
    <source>
        <dbReference type="Proteomes" id="UP000199622"/>
    </source>
</evidence>
<dbReference type="Gene3D" id="2.20.28.20">
    <property type="entry name" value="Methionyl-tRNA synthetase, Zn-domain"/>
    <property type="match status" value="1"/>
</dbReference>
<evidence type="ECO:0000259" key="8">
    <source>
        <dbReference type="Pfam" id="PF09334"/>
    </source>
</evidence>
<sequence>MDRLVVISPAPTANGDLHLGHLAGPFLAADVCTRYARATGREALYGTGMHFTQNYVVAAAERLGVAPEDLRERSSEQVLRTFAAMGVEIDGFGCLGDRFTALVTGFYERLHRRGLLELRTVAFPYLRSTGEYLMDAYVTGGCPFCLAEGCAGICESCGLPIAPGDLIGPRSTARPDEPLEIREVDILVFPVERYRAQLEEYFARTPMRPGMARLIGSALARPLPDFPITQPASWGIPAPFPEVAGQVFYAHMEGMPWSMFTTALGAERRGAVLSSDDELWRSGAGTTVVYFLGLDATYPFAIVGTALLTALGEHVLPAQYLTNEFYELASEKFSTSRGHVVSGRELATEVPRDLIRFHLCATSPEYQRTDFTREALARVGETRLTGPWNRVAAAVDRWVDRGPLPVSAEARRTAKRMVERFADAYELPRFSLTAAASTLAEQLGRLDRLASSVTEGTAGDLCHQVEVFLRCAAPILIDLAAAALPDTMLPGHPDADTVTPKRLPRLSVTAPPKRPNVAFGASNAPNVAFGASNAPNVAFGASNAPNVAFGASNATNATLGRTGPAGATAR</sequence>
<dbReference type="RefSeq" id="WP_244170302.1">
    <property type="nucleotide sequence ID" value="NZ_FNSO01000004.1"/>
</dbReference>
<evidence type="ECO:0000256" key="3">
    <source>
        <dbReference type="ARBA" id="ARBA00022840"/>
    </source>
</evidence>
<dbReference type="GO" id="GO:0006431">
    <property type="term" value="P:methionyl-tRNA aminoacylation"/>
    <property type="evidence" value="ECO:0007669"/>
    <property type="project" value="TreeGrafter"/>
</dbReference>
<evidence type="ECO:0000313" key="9">
    <source>
        <dbReference type="EMBL" id="SEC80676.1"/>
    </source>
</evidence>
<dbReference type="InterPro" id="IPR015413">
    <property type="entry name" value="Methionyl/Leucyl_tRNA_Synth"/>
</dbReference>
<keyword evidence="10" id="KW-1185">Reference proteome</keyword>
<evidence type="ECO:0000256" key="1">
    <source>
        <dbReference type="ARBA" id="ARBA00022598"/>
    </source>
</evidence>
<dbReference type="SUPFAM" id="SSF52374">
    <property type="entry name" value="Nucleotidylyl transferase"/>
    <property type="match status" value="1"/>
</dbReference>
<dbReference type="Proteomes" id="UP000199622">
    <property type="component" value="Unassembled WGS sequence"/>
</dbReference>
<protein>
    <submittedName>
        <fullName evidence="9">Methionyl-tRNA synthetase</fullName>
    </submittedName>
</protein>
<evidence type="ECO:0000256" key="5">
    <source>
        <dbReference type="ARBA" id="ARBA00023146"/>
    </source>
</evidence>
<dbReference type="InterPro" id="IPR023458">
    <property type="entry name" value="Met-tRNA_ligase_1"/>
</dbReference>
<dbReference type="GO" id="GO:0004825">
    <property type="term" value="F:methionine-tRNA ligase activity"/>
    <property type="evidence" value="ECO:0007669"/>
    <property type="project" value="UniProtKB-EC"/>
</dbReference>
<dbReference type="GO" id="GO:0005524">
    <property type="term" value="F:ATP binding"/>
    <property type="evidence" value="ECO:0007669"/>
    <property type="project" value="UniProtKB-KW"/>
</dbReference>
<comment type="similarity">
    <text evidence="7">Belongs to the class-I aminoacyl-tRNA synthetase family.</text>
</comment>
<feature type="domain" description="Methionyl/Leucyl tRNA synthetase" evidence="8">
    <location>
        <begin position="5"/>
        <end position="383"/>
    </location>
</feature>
<dbReference type="Pfam" id="PF09334">
    <property type="entry name" value="tRNA-synt_1g"/>
    <property type="match status" value="1"/>
</dbReference>
<dbReference type="InterPro" id="IPR029038">
    <property type="entry name" value="MetRS_Zn"/>
</dbReference>
<dbReference type="EMBL" id="FNSO01000004">
    <property type="protein sequence ID" value="SEC80676.1"/>
    <property type="molecule type" value="Genomic_DNA"/>
</dbReference>
<dbReference type="GO" id="GO:0005829">
    <property type="term" value="C:cytosol"/>
    <property type="evidence" value="ECO:0007669"/>
    <property type="project" value="TreeGrafter"/>
</dbReference>
<dbReference type="InterPro" id="IPR014729">
    <property type="entry name" value="Rossmann-like_a/b/a_fold"/>
</dbReference>
<dbReference type="AlphaFoldDB" id="A0A1H4VI72"/>
<gene>
    <name evidence="9" type="ORF">SAMN04489727_5161</name>
</gene>
<keyword evidence="4 7" id="KW-0648">Protein biosynthesis</keyword>
<keyword evidence="5 7" id="KW-0030">Aminoacyl-tRNA synthetase</keyword>
<dbReference type="PANTHER" id="PTHR45765">
    <property type="entry name" value="METHIONINE--TRNA LIGASE"/>
    <property type="match status" value="1"/>
</dbReference>
<keyword evidence="1 7" id="KW-0436">Ligase</keyword>
<proteinExistence type="inferred from homology"/>
<keyword evidence="3 7" id="KW-0067">ATP-binding</keyword>
<evidence type="ECO:0000256" key="2">
    <source>
        <dbReference type="ARBA" id="ARBA00022741"/>
    </source>
</evidence>
<dbReference type="PANTHER" id="PTHR45765:SF1">
    <property type="entry name" value="METHIONINE--TRNA LIGASE, CYTOPLASMIC"/>
    <property type="match status" value="1"/>
</dbReference>
<evidence type="ECO:0000256" key="7">
    <source>
        <dbReference type="RuleBase" id="RU363039"/>
    </source>
</evidence>
<comment type="catalytic activity">
    <reaction evidence="6">
        <text>tRNA(Met) + L-methionine + ATP = L-methionyl-tRNA(Met) + AMP + diphosphate</text>
        <dbReference type="Rhea" id="RHEA:13481"/>
        <dbReference type="Rhea" id="RHEA-COMP:9667"/>
        <dbReference type="Rhea" id="RHEA-COMP:9698"/>
        <dbReference type="ChEBI" id="CHEBI:30616"/>
        <dbReference type="ChEBI" id="CHEBI:33019"/>
        <dbReference type="ChEBI" id="CHEBI:57844"/>
        <dbReference type="ChEBI" id="CHEBI:78442"/>
        <dbReference type="ChEBI" id="CHEBI:78530"/>
        <dbReference type="ChEBI" id="CHEBI:456215"/>
        <dbReference type="EC" id="6.1.1.10"/>
    </reaction>
</comment>
<keyword evidence="2 7" id="KW-0547">Nucleotide-binding</keyword>
<evidence type="ECO:0000256" key="4">
    <source>
        <dbReference type="ARBA" id="ARBA00022917"/>
    </source>
</evidence>
<accession>A0A1H4VI72</accession>
<name>A0A1H4VI72_9PSEU</name>
<evidence type="ECO:0000256" key="6">
    <source>
        <dbReference type="ARBA" id="ARBA00047364"/>
    </source>
</evidence>
<organism evidence="9 10">
    <name type="scientific">Amycolatopsis tolypomycina</name>
    <dbReference type="NCBI Taxonomy" id="208445"/>
    <lineage>
        <taxon>Bacteria</taxon>
        <taxon>Bacillati</taxon>
        <taxon>Actinomycetota</taxon>
        <taxon>Actinomycetes</taxon>
        <taxon>Pseudonocardiales</taxon>
        <taxon>Pseudonocardiaceae</taxon>
        <taxon>Amycolatopsis</taxon>
    </lineage>
</organism>